<dbReference type="InterPro" id="IPR023696">
    <property type="entry name" value="Ureohydrolase_dom_sf"/>
</dbReference>
<dbReference type="SUPFAM" id="SSF52768">
    <property type="entry name" value="Arginase/deacetylase"/>
    <property type="match status" value="1"/>
</dbReference>
<dbReference type="FunFam" id="3.40.800.10:FF:000006">
    <property type="entry name" value="Agmatinase 1"/>
    <property type="match status" value="1"/>
</dbReference>
<dbReference type="PANTHER" id="PTHR11358:SF30">
    <property type="entry name" value="AGMATINASE 1-RELATED"/>
    <property type="match status" value="1"/>
</dbReference>
<reference evidence="10" key="1">
    <citation type="journal article" date="2017" name="Nat. Microbiol.">
        <title>Global analysis of biosynthetic gene clusters reveals vast potential of secondary metabolite production in Penicillium species.</title>
        <authorList>
            <person name="Nielsen J.C."/>
            <person name="Grijseels S."/>
            <person name="Prigent S."/>
            <person name="Ji B."/>
            <person name="Dainat J."/>
            <person name="Nielsen K.F."/>
            <person name="Frisvad J.C."/>
            <person name="Workman M."/>
            <person name="Nielsen J."/>
        </authorList>
    </citation>
    <scope>NUCLEOTIDE SEQUENCE [LARGE SCALE GENOMIC DNA]</scope>
    <source>
        <strain evidence="10">IBT 31811</strain>
    </source>
</reference>
<dbReference type="Gene3D" id="3.40.800.10">
    <property type="entry name" value="Ureohydrolase domain"/>
    <property type="match status" value="1"/>
</dbReference>
<dbReference type="STRING" id="416450.A0A1V6QBE5"/>
<keyword evidence="10" id="KW-1185">Reference proteome</keyword>
<dbReference type="InterPro" id="IPR020855">
    <property type="entry name" value="Ureohydrolase_Mn_BS"/>
</dbReference>
<dbReference type="InterPro" id="IPR002528">
    <property type="entry name" value="MATE_fam"/>
</dbReference>
<sequence length="840" mass="90638">MHDSDTDNVSNQIRPNEYTSLLSKPIDDSSSWIEPEEDNPYSRDLVLAEFWLLLKDSIPVILAYTLQNSLQTVSVLILGRSSPQNLAVSAFSQMFAMVTAWMIALGGTTALDTLASSSFTGSANKHDLGVLLQRGFLVLGLFYIPVAILWACSEPVFLFLGQDPQLSHDSARFLTWLIPGGLGYIYFEVMKKYLQAQGIMRAGTYVLLITSPLNAGLNYLFCYTFEIGLLGAPMATGLCYWLSFALLVVYARFINGSECWGGWSREAFQNLGTFARLALLGVVHVGTEWWAFEIVALAAGRLGTISLAAQSVIMTADQVLNTIPFGIGVATSARIGNLLGSRNSTGAARAAHTSAVLSMVFGGAVLAVLIGTRDHFAKIFNDDRSVVQLTAEVLPYVALFQIADGLNGSCGGSLRGMGRQHVGALVNLVSYYCGALPLGIWLAFHGWGLQGLWVGVLALSVLAAGHGDHSQTPMAGPHQSLWYNTLPGDGGTQADSVFSGISTFGRLPYFPCLASEAEKYDIAFLGAPFDTGTSYRPGARFGPSGIRQGSRRLNLYGGYNVPLQANPFDSDMRIMDCGDVPVTSYDNAWAIQQIEEGHNSILMRKPFTDADKLGLSRAGKTLPRVITMGGDHTITLPLLRSINKAYGPVTVIHFDSHLDSWKPKVFGGSPSQVAAINHGTYFYHAAMEGLLKNDTNIHAGIRTTLSGPSDYENDGYCGFEIVEAREIDTIGTDGIIKKIRDRVGTDNPVYLSIDIDTLDPAFAPATGTPETGGWSTRELRTIIRGLDGLNFIGADIVEVAPAYDTNAELSTMAAADVLYEVLTIMVKKGPLSIGESHEQL</sequence>
<evidence type="ECO:0000256" key="1">
    <source>
        <dbReference type="ARBA" id="ARBA00010199"/>
    </source>
</evidence>
<dbReference type="CDD" id="cd11592">
    <property type="entry name" value="Agmatinase_PAH"/>
    <property type="match status" value="1"/>
</dbReference>
<feature type="transmembrane region" description="Helical" evidence="8">
    <location>
        <begin position="173"/>
        <end position="190"/>
    </location>
</feature>
<gene>
    <name evidence="9" type="ORF">PENANT_c007G07055</name>
</gene>
<dbReference type="AlphaFoldDB" id="A0A1V6QBE5"/>
<dbReference type="InterPro" id="IPR045069">
    <property type="entry name" value="MATE_euk"/>
</dbReference>
<dbReference type="CDD" id="cd13132">
    <property type="entry name" value="MATE_eukaryotic"/>
    <property type="match status" value="1"/>
</dbReference>
<dbReference type="Proteomes" id="UP000191672">
    <property type="component" value="Unassembled WGS sequence"/>
</dbReference>
<comment type="similarity">
    <text evidence="1">Belongs to the multi antimicrobial extrusion (MATE) (TC 2.A.66.1) family.</text>
</comment>
<feature type="transmembrane region" description="Helical" evidence="8">
    <location>
        <begin position="136"/>
        <end position="161"/>
    </location>
</feature>
<keyword evidence="8" id="KW-0472">Membrane</keyword>
<dbReference type="GO" id="GO:0016020">
    <property type="term" value="C:membrane"/>
    <property type="evidence" value="ECO:0007669"/>
    <property type="project" value="InterPro"/>
</dbReference>
<feature type="transmembrane region" description="Helical" evidence="8">
    <location>
        <begin position="424"/>
        <end position="444"/>
    </location>
</feature>
<dbReference type="PANTHER" id="PTHR11358">
    <property type="entry name" value="ARGINASE/AGMATINASE"/>
    <property type="match status" value="1"/>
</dbReference>
<dbReference type="GO" id="GO:0015297">
    <property type="term" value="F:antiporter activity"/>
    <property type="evidence" value="ECO:0007669"/>
    <property type="project" value="InterPro"/>
</dbReference>
<dbReference type="PRINTS" id="PR00116">
    <property type="entry name" value="ARGINASE"/>
</dbReference>
<dbReference type="InterPro" id="IPR006035">
    <property type="entry name" value="Ureohydrolase"/>
</dbReference>
<keyword evidence="8" id="KW-1133">Transmembrane helix</keyword>
<dbReference type="Pfam" id="PF00491">
    <property type="entry name" value="Arginase"/>
    <property type="match status" value="1"/>
</dbReference>
<dbReference type="EMBL" id="MDYN01000007">
    <property type="protein sequence ID" value="OQD86539.1"/>
    <property type="molecule type" value="Genomic_DNA"/>
</dbReference>
<feature type="transmembrane region" description="Helical" evidence="8">
    <location>
        <begin position="274"/>
        <end position="292"/>
    </location>
</feature>
<evidence type="ECO:0000256" key="5">
    <source>
        <dbReference type="ARBA" id="ARBA00066392"/>
    </source>
</evidence>
<feature type="transmembrane region" description="Helical" evidence="8">
    <location>
        <begin position="227"/>
        <end position="253"/>
    </location>
</feature>
<accession>A0A1V6QBE5</accession>
<name>A0A1V6QBE5_9EURO</name>
<keyword evidence="3 7" id="KW-0378">Hydrolase</keyword>
<dbReference type="NCBIfam" id="TIGR00797">
    <property type="entry name" value="matE"/>
    <property type="match status" value="1"/>
</dbReference>
<keyword evidence="8" id="KW-0812">Transmembrane</keyword>
<dbReference type="PROSITE" id="PS01053">
    <property type="entry name" value="ARGINASE_1"/>
    <property type="match status" value="1"/>
</dbReference>
<evidence type="ECO:0000256" key="4">
    <source>
        <dbReference type="ARBA" id="ARBA00050304"/>
    </source>
</evidence>
<dbReference type="PROSITE" id="PS51409">
    <property type="entry name" value="ARGINASE_2"/>
    <property type="match status" value="1"/>
</dbReference>
<evidence type="ECO:0000256" key="7">
    <source>
        <dbReference type="RuleBase" id="RU003684"/>
    </source>
</evidence>
<dbReference type="EC" id="3.5.3.11" evidence="5"/>
<evidence type="ECO:0000256" key="6">
    <source>
        <dbReference type="PROSITE-ProRule" id="PRU00742"/>
    </source>
</evidence>
<protein>
    <recommendedName>
        <fullName evidence="5">agmatinase</fullName>
        <ecNumber evidence="5">3.5.3.11</ecNumber>
    </recommendedName>
</protein>
<comment type="similarity">
    <text evidence="6 7">Belongs to the arginase family.</text>
</comment>
<feature type="transmembrane region" description="Helical" evidence="8">
    <location>
        <begin position="350"/>
        <end position="370"/>
    </location>
</feature>
<proteinExistence type="inferred from homology"/>
<organism evidence="9 10">
    <name type="scientific">Penicillium antarcticum</name>
    <dbReference type="NCBI Taxonomy" id="416450"/>
    <lineage>
        <taxon>Eukaryota</taxon>
        <taxon>Fungi</taxon>
        <taxon>Dikarya</taxon>
        <taxon>Ascomycota</taxon>
        <taxon>Pezizomycotina</taxon>
        <taxon>Eurotiomycetes</taxon>
        <taxon>Eurotiomycetidae</taxon>
        <taxon>Eurotiales</taxon>
        <taxon>Aspergillaceae</taxon>
        <taxon>Penicillium</taxon>
    </lineage>
</organism>
<dbReference type="GO" id="GO:0008783">
    <property type="term" value="F:agmatinase activity"/>
    <property type="evidence" value="ECO:0007669"/>
    <property type="project" value="UniProtKB-EC"/>
</dbReference>
<dbReference type="GO" id="GO:0019627">
    <property type="term" value="P:urea metabolic process"/>
    <property type="evidence" value="ECO:0007669"/>
    <property type="project" value="UniProtKB-ARBA"/>
</dbReference>
<dbReference type="Pfam" id="PF01554">
    <property type="entry name" value="MatE"/>
    <property type="match status" value="2"/>
</dbReference>
<comment type="caution">
    <text evidence="9">The sequence shown here is derived from an EMBL/GenBank/DDBJ whole genome shotgun (WGS) entry which is preliminary data.</text>
</comment>
<feature type="transmembrane region" description="Helical" evidence="8">
    <location>
        <begin position="202"/>
        <end position="221"/>
    </location>
</feature>
<dbReference type="GO" id="GO:0033389">
    <property type="term" value="P:putrescine biosynthetic process from arginine, via agmatine"/>
    <property type="evidence" value="ECO:0007669"/>
    <property type="project" value="TreeGrafter"/>
</dbReference>
<evidence type="ECO:0000313" key="9">
    <source>
        <dbReference type="EMBL" id="OQD86539.1"/>
    </source>
</evidence>
<evidence type="ECO:0000256" key="3">
    <source>
        <dbReference type="ARBA" id="ARBA00022801"/>
    </source>
</evidence>
<dbReference type="GO" id="GO:1990961">
    <property type="term" value="P:xenobiotic detoxification by transmembrane export across the plasma membrane"/>
    <property type="evidence" value="ECO:0007669"/>
    <property type="project" value="InterPro"/>
</dbReference>
<evidence type="ECO:0000256" key="8">
    <source>
        <dbReference type="SAM" id="Phobius"/>
    </source>
</evidence>
<feature type="transmembrane region" description="Helical" evidence="8">
    <location>
        <begin position="94"/>
        <end position="115"/>
    </location>
</feature>
<evidence type="ECO:0000256" key="2">
    <source>
        <dbReference type="ARBA" id="ARBA00022723"/>
    </source>
</evidence>
<dbReference type="GO" id="GO:0042910">
    <property type="term" value="F:xenobiotic transmembrane transporter activity"/>
    <property type="evidence" value="ECO:0007669"/>
    <property type="project" value="InterPro"/>
</dbReference>
<comment type="catalytic activity">
    <reaction evidence="4">
        <text>agmatine + H2O = urea + putrescine</text>
        <dbReference type="Rhea" id="RHEA:13929"/>
        <dbReference type="ChEBI" id="CHEBI:15377"/>
        <dbReference type="ChEBI" id="CHEBI:16199"/>
        <dbReference type="ChEBI" id="CHEBI:58145"/>
        <dbReference type="ChEBI" id="CHEBI:326268"/>
        <dbReference type="EC" id="3.5.3.11"/>
    </reaction>
</comment>
<dbReference type="GO" id="GO:0046872">
    <property type="term" value="F:metal ion binding"/>
    <property type="evidence" value="ECO:0007669"/>
    <property type="project" value="UniProtKB-KW"/>
</dbReference>
<evidence type="ECO:0000313" key="10">
    <source>
        <dbReference type="Proteomes" id="UP000191672"/>
    </source>
</evidence>
<keyword evidence="2" id="KW-0479">Metal-binding</keyword>